<dbReference type="Gene3D" id="3.80.10.10">
    <property type="entry name" value="Ribonuclease Inhibitor"/>
    <property type="match status" value="1"/>
</dbReference>
<accession>A0A8S4S1I1</accession>
<evidence type="ECO:0000256" key="9">
    <source>
        <dbReference type="RuleBase" id="RU367120"/>
    </source>
</evidence>
<dbReference type="EMBL" id="CAKXAJ010025746">
    <property type="protein sequence ID" value="CAH2243462.1"/>
    <property type="molecule type" value="Genomic_DNA"/>
</dbReference>
<keyword evidence="12" id="KW-1185">Reference proteome</keyword>
<evidence type="ECO:0000256" key="1">
    <source>
        <dbReference type="ARBA" id="ARBA00006734"/>
    </source>
</evidence>
<keyword evidence="6" id="KW-0677">Repeat</keyword>
<dbReference type="GO" id="GO:0097354">
    <property type="term" value="P:prenylation"/>
    <property type="evidence" value="ECO:0007669"/>
    <property type="project" value="UniProtKB-UniRule"/>
</dbReference>
<comment type="similarity">
    <text evidence="1 9">Belongs to the protein prenyltransferase subunit alpha family.</text>
</comment>
<dbReference type="AlphaFoldDB" id="A0A8S4S1I1"/>
<evidence type="ECO:0000313" key="11">
    <source>
        <dbReference type="EMBL" id="CAH2243462.1"/>
    </source>
</evidence>
<dbReference type="PANTHER" id="PTHR11129">
    <property type="entry name" value="PROTEIN FARNESYLTRANSFERASE ALPHA SUBUNIT/RAB GERANYLGERANYL TRANSFERASE ALPHA SUBUNIT"/>
    <property type="match status" value="1"/>
</dbReference>
<dbReference type="SUPFAM" id="SSF48439">
    <property type="entry name" value="Protein prenylyltransferase"/>
    <property type="match status" value="1"/>
</dbReference>
<gene>
    <name evidence="11" type="primary">jg9378</name>
    <name evidence="11" type="ORF">PAEG_LOCUS19610</name>
</gene>
<evidence type="ECO:0000313" key="12">
    <source>
        <dbReference type="Proteomes" id="UP000838756"/>
    </source>
</evidence>
<evidence type="ECO:0000256" key="6">
    <source>
        <dbReference type="ARBA" id="ARBA00022737"/>
    </source>
</evidence>
<comment type="catalytic activity">
    <reaction evidence="8 9">
        <text>geranylgeranyl diphosphate + L-cysteinyl-[protein] = S-geranylgeranyl-L-cysteinyl-[protein] + diphosphate</text>
        <dbReference type="Rhea" id="RHEA:21240"/>
        <dbReference type="Rhea" id="RHEA-COMP:10131"/>
        <dbReference type="Rhea" id="RHEA-COMP:11537"/>
        <dbReference type="ChEBI" id="CHEBI:29950"/>
        <dbReference type="ChEBI" id="CHEBI:33019"/>
        <dbReference type="ChEBI" id="CHEBI:57533"/>
        <dbReference type="ChEBI" id="CHEBI:86021"/>
        <dbReference type="EC" id="2.5.1.60"/>
    </reaction>
</comment>
<proteinExistence type="inferred from homology"/>
<dbReference type="InterPro" id="IPR032675">
    <property type="entry name" value="LRR_dom_sf"/>
</dbReference>
<keyword evidence="4 9" id="KW-0637">Prenyltransferase</keyword>
<dbReference type="SUPFAM" id="SSF52058">
    <property type="entry name" value="L domain-like"/>
    <property type="match status" value="1"/>
</dbReference>
<evidence type="ECO:0000256" key="3">
    <source>
        <dbReference type="ARBA" id="ARBA00014772"/>
    </source>
</evidence>
<protein>
    <recommendedName>
        <fullName evidence="3 9">Geranylgeranyl transferase type-2 subunit alpha</fullName>
        <ecNumber evidence="2 9">2.5.1.60</ecNumber>
    </recommendedName>
    <alternativeName>
        <fullName evidence="7 9">Geranylgeranyl transferase type II subunit alpha</fullName>
    </alternativeName>
</protein>
<comment type="caution">
    <text evidence="11">The sequence shown here is derived from an EMBL/GenBank/DDBJ whole genome shotgun (WGS) entry which is preliminary data.</text>
</comment>
<keyword evidence="5 9" id="KW-0808">Transferase</keyword>
<dbReference type="GO" id="GO:0005968">
    <property type="term" value="C:Rab-protein geranylgeranyltransferase complex"/>
    <property type="evidence" value="ECO:0007669"/>
    <property type="project" value="TreeGrafter"/>
</dbReference>
<dbReference type="Gene3D" id="2.60.40.1130">
    <property type="entry name" value="Rab geranylgeranyltransferase alpha-subunit, insert domain"/>
    <property type="match status" value="1"/>
</dbReference>
<evidence type="ECO:0000256" key="8">
    <source>
        <dbReference type="ARBA" id="ARBA00047658"/>
    </source>
</evidence>
<evidence type="ECO:0000256" key="4">
    <source>
        <dbReference type="ARBA" id="ARBA00022602"/>
    </source>
</evidence>
<feature type="region of interest" description="Disordered" evidence="10">
    <location>
        <begin position="1"/>
        <end position="21"/>
    </location>
</feature>
<dbReference type="GO" id="GO:0004663">
    <property type="term" value="F:Rab geranylgeranyltransferase activity"/>
    <property type="evidence" value="ECO:0007669"/>
    <property type="project" value="UniProtKB-UniRule"/>
</dbReference>
<sequence>MHGRIKVRTTEEEKARKEKERQEKLKIFKHAMQKIFNKRKEGEQDEEQLEITGRVLSSNPDIYTLWNIRREILIVFSKTKTEEDMSKSYDNELSLTEYCLKINPKSYCAWHQREWVLSTRPNPDWKKELELCNMYLKYDERNFHTWDYRRFVVSQCKPSLQEEFDFTTEKLYDNFSNYSAWHYRSKMLVELYPDLKGGRPIQDNHHKHELKMVQSAAFTDPDDTSAWFYQRWLLGAVKVTIQLVSCTVTQSKSTIAFSRKVSNDYINSKINLYFDGVGVNGKWNPCSGLEYDDLWILEHNHEVTDNLDIKVEHILGDEKQTINCAKYKPYTYVGKNEISFKNQYSEPVIEELNVQLDSCRQLLALEPDNKWTLLTTTFFLYCIDASLYHNEIMANLETLKNLDSQRIGYYSDLISKWSVEQQLPKDYKTDSLQYKIDFSEKITSLPHLQYYNFYQIVDLSHQALTSRILPTLVKLQHCKVLDLSGNNINTLDGFPDIDLDELYLKNNDELNATEIEIFKEKHKSMKIYI</sequence>
<evidence type="ECO:0000256" key="10">
    <source>
        <dbReference type="SAM" id="MobiDB-lite"/>
    </source>
</evidence>
<dbReference type="Pfam" id="PF01239">
    <property type="entry name" value="PPTA"/>
    <property type="match status" value="5"/>
</dbReference>
<evidence type="ECO:0000256" key="2">
    <source>
        <dbReference type="ARBA" id="ARBA00012656"/>
    </source>
</evidence>
<dbReference type="EC" id="2.5.1.60" evidence="2 9"/>
<dbReference type="Proteomes" id="UP000838756">
    <property type="component" value="Unassembled WGS sequence"/>
</dbReference>
<feature type="compositionally biased region" description="Basic and acidic residues" evidence="10">
    <location>
        <begin position="8"/>
        <end position="21"/>
    </location>
</feature>
<reference evidence="11" key="1">
    <citation type="submission" date="2022-03" db="EMBL/GenBank/DDBJ databases">
        <authorList>
            <person name="Lindestad O."/>
        </authorList>
    </citation>
    <scope>NUCLEOTIDE SEQUENCE</scope>
</reference>
<dbReference type="InterPro" id="IPR002088">
    <property type="entry name" value="Prenyl_trans_a"/>
</dbReference>
<comment type="function">
    <text evidence="9">Catalyzes the transfer of a geranyl-geranyl moiety from geranyl-geranyl pyrophosphate to cysteines occuring in specific C-terminal amino acid sequences.</text>
</comment>
<dbReference type="PROSITE" id="PS51147">
    <property type="entry name" value="PFTA"/>
    <property type="match status" value="4"/>
</dbReference>
<organism evidence="11 12">
    <name type="scientific">Pararge aegeria aegeria</name>
    <dbReference type="NCBI Taxonomy" id="348720"/>
    <lineage>
        <taxon>Eukaryota</taxon>
        <taxon>Metazoa</taxon>
        <taxon>Ecdysozoa</taxon>
        <taxon>Arthropoda</taxon>
        <taxon>Hexapoda</taxon>
        <taxon>Insecta</taxon>
        <taxon>Pterygota</taxon>
        <taxon>Neoptera</taxon>
        <taxon>Endopterygota</taxon>
        <taxon>Lepidoptera</taxon>
        <taxon>Glossata</taxon>
        <taxon>Ditrysia</taxon>
        <taxon>Papilionoidea</taxon>
        <taxon>Nymphalidae</taxon>
        <taxon>Satyrinae</taxon>
        <taxon>Satyrini</taxon>
        <taxon>Parargina</taxon>
        <taxon>Pararge</taxon>
    </lineage>
</organism>
<evidence type="ECO:0000256" key="7">
    <source>
        <dbReference type="ARBA" id="ARBA00031267"/>
    </source>
</evidence>
<dbReference type="PANTHER" id="PTHR11129:SF2">
    <property type="entry name" value="GERANYLGERANYL TRANSFERASE TYPE-2 SUBUNIT ALPHA"/>
    <property type="match status" value="1"/>
</dbReference>
<dbReference type="OrthoDB" id="1658at2759"/>
<name>A0A8S4S1I1_9NEOP</name>
<dbReference type="Gene3D" id="1.25.40.120">
    <property type="entry name" value="Protein prenylyltransferase"/>
    <property type="match status" value="1"/>
</dbReference>
<evidence type="ECO:0000256" key="5">
    <source>
        <dbReference type="ARBA" id="ARBA00022679"/>
    </source>
</evidence>
<dbReference type="FunFam" id="1.25.40.120:FF:000035">
    <property type="entry name" value="Geranylgeranyl transferase type-2 subunit alpha"/>
    <property type="match status" value="1"/>
</dbReference>